<evidence type="ECO:0000256" key="2">
    <source>
        <dbReference type="ARBA" id="ARBA00004477"/>
    </source>
</evidence>
<dbReference type="GO" id="GO:0005789">
    <property type="term" value="C:endoplasmic reticulum membrane"/>
    <property type="evidence" value="ECO:0007669"/>
    <property type="project" value="UniProtKB-SubCell"/>
</dbReference>
<feature type="transmembrane region" description="Helical" evidence="9">
    <location>
        <begin position="138"/>
        <end position="156"/>
    </location>
</feature>
<dbReference type="PANTHER" id="PTHR11132">
    <property type="entry name" value="SOLUTE CARRIER FAMILY 35"/>
    <property type="match status" value="1"/>
</dbReference>
<dbReference type="Pfam" id="PF03151">
    <property type="entry name" value="TPT"/>
    <property type="match status" value="1"/>
</dbReference>
<feature type="region of interest" description="Disordered" evidence="8">
    <location>
        <begin position="1"/>
        <end position="64"/>
    </location>
</feature>
<dbReference type="InterPro" id="IPR004853">
    <property type="entry name" value="Sugar_P_trans_dom"/>
</dbReference>
<evidence type="ECO:0000256" key="7">
    <source>
        <dbReference type="ARBA" id="ARBA00023136"/>
    </source>
</evidence>
<reference evidence="11 12" key="1">
    <citation type="submission" date="2017-05" db="EMBL/GenBank/DDBJ databases">
        <title>Draft genome sequence of Elsinoe australis.</title>
        <authorList>
            <person name="Cheng Q."/>
        </authorList>
    </citation>
    <scope>NUCLEOTIDE SEQUENCE [LARGE SCALE GENOMIC DNA]</scope>
    <source>
        <strain evidence="11 12">NL1</strain>
    </source>
</reference>
<evidence type="ECO:0000256" key="6">
    <source>
        <dbReference type="ARBA" id="ARBA00022989"/>
    </source>
</evidence>
<evidence type="ECO:0000256" key="4">
    <source>
        <dbReference type="ARBA" id="ARBA00011182"/>
    </source>
</evidence>
<evidence type="ECO:0000256" key="9">
    <source>
        <dbReference type="SAM" id="Phobius"/>
    </source>
</evidence>
<gene>
    <name evidence="11" type="ORF">B9Z65_6417</name>
</gene>
<accession>A0A2P8A8L1</accession>
<organism evidence="11 12">
    <name type="scientific">Elsinoe australis</name>
    <dbReference type="NCBI Taxonomy" id="40998"/>
    <lineage>
        <taxon>Eukaryota</taxon>
        <taxon>Fungi</taxon>
        <taxon>Dikarya</taxon>
        <taxon>Ascomycota</taxon>
        <taxon>Pezizomycotina</taxon>
        <taxon>Dothideomycetes</taxon>
        <taxon>Dothideomycetidae</taxon>
        <taxon>Myriangiales</taxon>
        <taxon>Elsinoaceae</taxon>
        <taxon>Elsinoe</taxon>
    </lineage>
</organism>
<protein>
    <recommendedName>
        <fullName evidence="10">Sugar phosphate transporter domain-containing protein</fullName>
    </recommendedName>
</protein>
<feature type="transmembrane region" description="Helical" evidence="9">
    <location>
        <begin position="162"/>
        <end position="185"/>
    </location>
</feature>
<evidence type="ECO:0000256" key="1">
    <source>
        <dbReference type="ARBA" id="ARBA00003420"/>
    </source>
</evidence>
<evidence type="ECO:0000313" key="11">
    <source>
        <dbReference type="EMBL" id="PSK56793.1"/>
    </source>
</evidence>
<keyword evidence="6 9" id="KW-1133">Transmembrane helix</keyword>
<proteinExistence type="inferred from homology"/>
<comment type="caution">
    <text evidence="11">The sequence shown here is derived from an EMBL/GenBank/DDBJ whole genome shotgun (WGS) entry which is preliminary data.</text>
</comment>
<dbReference type="OrthoDB" id="10261634at2759"/>
<feature type="transmembrane region" description="Helical" evidence="9">
    <location>
        <begin position="289"/>
        <end position="309"/>
    </location>
</feature>
<feature type="transmembrane region" description="Helical" evidence="9">
    <location>
        <begin position="74"/>
        <end position="95"/>
    </location>
</feature>
<feature type="transmembrane region" description="Helical" evidence="9">
    <location>
        <begin position="254"/>
        <end position="277"/>
    </location>
</feature>
<feature type="domain" description="Sugar phosphate transporter" evidence="10">
    <location>
        <begin position="82"/>
        <end position="255"/>
    </location>
</feature>
<comment type="function">
    <text evidence="1">Involved in the import of GDP-mannose from the cytoplasm into the Golgi lumen.</text>
</comment>
<dbReference type="EMBL" id="NHZQ01000060">
    <property type="protein sequence ID" value="PSK56793.1"/>
    <property type="molecule type" value="Genomic_DNA"/>
</dbReference>
<evidence type="ECO:0000256" key="3">
    <source>
        <dbReference type="ARBA" id="ARBA00010425"/>
    </source>
</evidence>
<dbReference type="Proteomes" id="UP000243723">
    <property type="component" value="Unassembled WGS sequence"/>
</dbReference>
<dbReference type="AlphaFoldDB" id="A0A2P8A8L1"/>
<feature type="transmembrane region" description="Helical" evidence="9">
    <location>
        <begin position="107"/>
        <end position="126"/>
    </location>
</feature>
<name>A0A2P8A8L1_9PEZI</name>
<feature type="transmembrane region" description="Helical" evidence="9">
    <location>
        <begin position="197"/>
        <end position="219"/>
    </location>
</feature>
<feature type="compositionally biased region" description="Polar residues" evidence="8">
    <location>
        <begin position="1"/>
        <end position="17"/>
    </location>
</feature>
<evidence type="ECO:0000256" key="8">
    <source>
        <dbReference type="SAM" id="MobiDB-lite"/>
    </source>
</evidence>
<feature type="compositionally biased region" description="Basic and acidic residues" evidence="8">
    <location>
        <begin position="38"/>
        <end position="54"/>
    </location>
</feature>
<sequence>MATQLDSLVDSSRQDSIINDVPERTINTTTSSSSSDLDLEKQDHDADSSEKDGLLDTSAPHPPPIPTTTPLTTILVVLSYPALSTTLILSNKYIITNLSFPFPTSLAFWHLLLATLLTQLLSRTSYLPLPTTPMSTTTYSTTILPISLLFAFALILNNAPYLTLSLSFIQMLKGLGPAITLFAAWSLGLESPHLSRVLNIAVIVAGVTLASLGEVHFALSGFLSQIGGLVCDAYRLGLTRRLLVGTKGLGTLQALYYLAPAGAGILAFAGVVGGEWGRVGVEDLRRVGAGMFLVNGGMAFALNIVFVNVS</sequence>
<keyword evidence="7 9" id="KW-0472">Membrane</keyword>
<evidence type="ECO:0000313" key="12">
    <source>
        <dbReference type="Proteomes" id="UP000243723"/>
    </source>
</evidence>
<comment type="similarity">
    <text evidence="3">Belongs to the TPT transporter family. SLC35D subfamily.</text>
</comment>
<dbReference type="InterPro" id="IPR050186">
    <property type="entry name" value="TPT_transporter"/>
</dbReference>
<comment type="subcellular location">
    <subcellularLocation>
        <location evidence="2">Endoplasmic reticulum membrane</location>
        <topology evidence="2">Multi-pass membrane protein</topology>
    </subcellularLocation>
</comment>
<comment type="subunit">
    <text evidence="4">Homooligomer.</text>
</comment>
<evidence type="ECO:0000256" key="5">
    <source>
        <dbReference type="ARBA" id="ARBA00022692"/>
    </source>
</evidence>
<keyword evidence="5 9" id="KW-0812">Transmembrane</keyword>
<evidence type="ECO:0000259" key="10">
    <source>
        <dbReference type="Pfam" id="PF03151"/>
    </source>
</evidence>
<keyword evidence="12" id="KW-1185">Reference proteome</keyword>